<dbReference type="Proteomes" id="UP000199752">
    <property type="component" value="Chromosome 5"/>
</dbReference>
<dbReference type="VEuPathDB" id="CryptoDB:ChTU502y2012_374g0180"/>
<evidence type="ECO:0000256" key="3">
    <source>
        <dbReference type="ARBA" id="ARBA00022552"/>
    </source>
</evidence>
<evidence type="ECO:0000256" key="2">
    <source>
        <dbReference type="ARBA" id="ARBA00022517"/>
    </source>
</evidence>
<sequence length="1054" mass="120369">MNKGYKGGCFSLKVPPVFCNNGNLLLIPKGRDNEIYVYDTLGNGESKSQFSASKEIITGLGVIKSDQNEEFIVTTTVSGLIRIFHLNDILNHKEKKIVIEIEIGRCIIDLKVAKNNIYLIISEAKDQDTLIDTNVSLYKIPISDIISKFNTSVNQKSNYSKFIQKSLKKIINFSYGALNFQVSSDESLFCFIWKNILLIWNTQYPDKIIRFRHSEYILSLTLSEDQQFVATGDAYGRLTYWFIPPSSSKEGIQMWKNAPSISENSDIEKMIYKYNVKTSISHWHSHELNSLNIIPGTDTILSGGEEAVLVLWRQTFSSDSYLIHTRNNYKNPNNNGTRQFIPRLGAPIYNITSFRKEKVYMDTQNHDYTQVSASNTLPSLIAAIVCSDNSIKIIDLVHNKILNTIYGISTPFNAIKGTIMDYPKIKILGSQFLNPTKLLVSIISHPFKLHIHDLIKDVWHSSILCKPEESYVSKVGDGISSSKLVQDDITRVVLIDAYYSKNSKSAITIESQKFDHFNDQKRAYNLKFWKILLSKDKTQFELVSNYPIAHIDQVISIEEAESDHILYENDNYHIKKDNNTCFITITCKREIKCWIYKNQIKEWVNSSIIHPESEIEIYSTCFSHAFNKLFLASSKGIIVYNWNKQYSILLESDIGYLSVKGAQITQMLIVMHNHEYYLLGISPSSAKLFIWNITSMELIHQENIQLNSDSKLINIQDYGHFTQFLKEENPFQFAIVKNTKQKALISLYKFVKSTKSKSKLEQIKCLEDIEIDLFEETSVKDAIIQFKVENTKISIYLVLLLSSYDIYIQEIRALDTSGEIISQVLQDINKQSLENTEMVIDDSLSTNKEFTDEYETTDINDIQKSIEKMFLKTDRDSKINNDDHQKSNSVSTLSQISKTVQSIISYSNDPNKQVLGANQITSSFSSLYCLKQVSNEVAISFGKKNLSNLSQNLNTCMCPSSTNLFWTLVNNNSSNNNYLSRLSDHDNDYKSSQNNNKNSHVQIFNESQSSSSSSSSMNSSHNLSNDILISESLKPIQTQKLQSILKNATFNETR</sequence>
<gene>
    <name evidence="8" type="ORF">CHUDEA5_4430</name>
</gene>
<dbReference type="InterPro" id="IPR001680">
    <property type="entry name" value="WD40_rpt"/>
</dbReference>
<dbReference type="VEuPathDB" id="CryptoDB:CHUDEA5_4430"/>
<dbReference type="GO" id="GO:2000234">
    <property type="term" value="P:positive regulation of rRNA processing"/>
    <property type="evidence" value="ECO:0007669"/>
    <property type="project" value="TreeGrafter"/>
</dbReference>
<dbReference type="GO" id="GO:0045943">
    <property type="term" value="P:positive regulation of transcription by RNA polymerase I"/>
    <property type="evidence" value="ECO:0007669"/>
    <property type="project" value="InterPro"/>
</dbReference>
<evidence type="ECO:0000256" key="4">
    <source>
        <dbReference type="ARBA" id="ARBA00022574"/>
    </source>
</evidence>
<dbReference type="EMBL" id="LN877951">
    <property type="protein sequence ID" value="CUV06299.1"/>
    <property type="molecule type" value="Genomic_DNA"/>
</dbReference>
<name>A0A0S4TGQ9_CRYHO</name>
<keyword evidence="5" id="KW-0677">Repeat</keyword>
<evidence type="ECO:0000256" key="1">
    <source>
        <dbReference type="ARBA" id="ARBA00004604"/>
    </source>
</evidence>
<dbReference type="PANTHER" id="PTHR44215:SF1">
    <property type="entry name" value="WD REPEAT-CONTAINING PROTEIN 75"/>
    <property type="match status" value="1"/>
</dbReference>
<keyword evidence="4" id="KW-0853">WD repeat</keyword>
<dbReference type="GO" id="GO:0032040">
    <property type="term" value="C:small-subunit processome"/>
    <property type="evidence" value="ECO:0007669"/>
    <property type="project" value="InterPro"/>
</dbReference>
<proteinExistence type="predicted"/>
<dbReference type="SMART" id="SM00320">
    <property type="entry name" value="WD40"/>
    <property type="match status" value="4"/>
</dbReference>
<dbReference type="VEuPathDB" id="CryptoDB:Chro.50399"/>
<dbReference type="InterPro" id="IPR015943">
    <property type="entry name" value="WD40/YVTN_repeat-like_dom_sf"/>
</dbReference>
<keyword evidence="6" id="KW-0804">Transcription</keyword>
<dbReference type="GO" id="GO:0006364">
    <property type="term" value="P:rRNA processing"/>
    <property type="evidence" value="ECO:0007669"/>
    <property type="project" value="UniProtKB-KW"/>
</dbReference>
<organism evidence="8">
    <name type="scientific">Cryptosporidium hominis</name>
    <dbReference type="NCBI Taxonomy" id="237895"/>
    <lineage>
        <taxon>Eukaryota</taxon>
        <taxon>Sar</taxon>
        <taxon>Alveolata</taxon>
        <taxon>Apicomplexa</taxon>
        <taxon>Conoidasida</taxon>
        <taxon>Coccidia</taxon>
        <taxon>Eucoccidiorida</taxon>
        <taxon>Eimeriorina</taxon>
        <taxon>Cryptosporidiidae</taxon>
        <taxon>Cryptosporidium</taxon>
    </lineage>
</organism>
<keyword evidence="7" id="KW-0539">Nucleus</keyword>
<protein>
    <submittedName>
        <fullName evidence="8">Uncharacterized protein</fullName>
    </submittedName>
</protein>
<accession>A0A0S4TGQ9</accession>
<reference evidence="8" key="1">
    <citation type="submission" date="2015-08" db="EMBL/GenBank/DDBJ databases">
        <authorList>
            <person name="Babu N.S."/>
            <person name="Beckwith C.J."/>
            <person name="Beseler K.G."/>
            <person name="Brison A."/>
            <person name="Carone J.V."/>
            <person name="Caskin T.P."/>
            <person name="Diamond M."/>
            <person name="Durham M.E."/>
            <person name="Foxe J.M."/>
            <person name="Go M."/>
            <person name="Henderson B.A."/>
            <person name="Jones I.B."/>
            <person name="McGettigan J.A."/>
            <person name="Micheletti S.J."/>
            <person name="Nasrallah M.E."/>
            <person name="Ortiz D."/>
            <person name="Piller C.R."/>
            <person name="Privatt S.R."/>
            <person name="Schneider S.L."/>
            <person name="Sharp S."/>
            <person name="Smith T.C."/>
            <person name="Stanton J.D."/>
            <person name="Ullery H.E."/>
            <person name="Wilson R.J."/>
            <person name="Serrano M.G."/>
            <person name="Buck G."/>
            <person name="Lee V."/>
            <person name="Wang Y."/>
            <person name="Carvalho R."/>
            <person name="Voegtly L."/>
            <person name="Shi R."/>
            <person name="Duckworth R."/>
            <person name="Johnson A."/>
            <person name="Loviza R."/>
            <person name="Walstead R."/>
            <person name="Shah Z."/>
            <person name="Kiflezghi M."/>
            <person name="Wade K."/>
            <person name="Ball S.L."/>
            <person name="Bradley K.W."/>
            <person name="Asai D.J."/>
            <person name="Bowman C.A."/>
            <person name="Russell D.A."/>
            <person name="Pope W.H."/>
            <person name="Jacobs-Sera D."/>
            <person name="Hendrix R.W."/>
            <person name="Hatfull G.F."/>
        </authorList>
    </citation>
    <scope>NUCLEOTIDE SEQUENCE [LARGE SCALE GENOMIC DNA]</scope>
</reference>
<dbReference type="AlphaFoldDB" id="A0A0S4TGQ9"/>
<evidence type="ECO:0000256" key="5">
    <source>
        <dbReference type="ARBA" id="ARBA00022737"/>
    </source>
</evidence>
<dbReference type="GO" id="GO:0003723">
    <property type="term" value="F:RNA binding"/>
    <property type="evidence" value="ECO:0007669"/>
    <property type="project" value="InterPro"/>
</dbReference>
<dbReference type="SUPFAM" id="SSF50993">
    <property type="entry name" value="Peptidase/esterase 'gauge' domain"/>
    <property type="match status" value="1"/>
</dbReference>
<evidence type="ECO:0000256" key="6">
    <source>
        <dbReference type="ARBA" id="ARBA00023163"/>
    </source>
</evidence>
<evidence type="ECO:0000313" key="8">
    <source>
        <dbReference type="EMBL" id="CUV06299.1"/>
    </source>
</evidence>
<keyword evidence="2" id="KW-0690">Ribosome biogenesis</keyword>
<dbReference type="SUPFAM" id="SSF50978">
    <property type="entry name" value="WD40 repeat-like"/>
    <property type="match status" value="1"/>
</dbReference>
<dbReference type="InterPro" id="IPR053826">
    <property type="entry name" value="WDR75"/>
</dbReference>
<dbReference type="InterPro" id="IPR036322">
    <property type="entry name" value="WD40_repeat_dom_sf"/>
</dbReference>
<dbReference type="Gene3D" id="2.130.10.10">
    <property type="entry name" value="YVTN repeat-like/Quinoprotein amine dehydrogenase"/>
    <property type="match status" value="1"/>
</dbReference>
<evidence type="ECO:0000256" key="7">
    <source>
        <dbReference type="ARBA" id="ARBA00023242"/>
    </source>
</evidence>
<comment type="subcellular location">
    <subcellularLocation>
        <location evidence="1">Nucleus</location>
        <location evidence="1">Nucleolus</location>
    </subcellularLocation>
</comment>
<dbReference type="PANTHER" id="PTHR44215">
    <property type="entry name" value="WD REPEAT-CONTAINING PROTEIN 75"/>
    <property type="match status" value="1"/>
</dbReference>
<keyword evidence="3" id="KW-0698">rRNA processing</keyword>
<dbReference type="VEuPathDB" id="CryptoDB:GY17_00001502"/>